<dbReference type="CDD" id="cd00212">
    <property type="entry name" value="PTS_IIB_glc"/>
    <property type="match status" value="1"/>
</dbReference>
<feature type="transmembrane region" description="Helical" evidence="12">
    <location>
        <begin position="143"/>
        <end position="166"/>
    </location>
</feature>
<dbReference type="SUPFAM" id="SSF51261">
    <property type="entry name" value="Duplicated hybrid motif"/>
    <property type="match status" value="1"/>
</dbReference>
<dbReference type="Gene3D" id="2.70.70.10">
    <property type="entry name" value="Glucose Permease (Domain IIA)"/>
    <property type="match status" value="1"/>
</dbReference>
<keyword evidence="3" id="KW-1003">Cell membrane</keyword>
<dbReference type="PANTHER" id="PTHR30175">
    <property type="entry name" value="PHOSPHOTRANSFERASE SYSTEM TRANSPORT PROTEIN"/>
    <property type="match status" value="1"/>
</dbReference>
<evidence type="ECO:0000313" key="16">
    <source>
        <dbReference type="EMBL" id="MCJ1990458.1"/>
    </source>
</evidence>
<keyword evidence="9 12" id="KW-1133">Transmembrane helix</keyword>
<dbReference type="Proteomes" id="UP001522450">
    <property type="component" value="Unassembled WGS sequence"/>
</dbReference>
<evidence type="ECO:0000256" key="1">
    <source>
        <dbReference type="ARBA" id="ARBA00004651"/>
    </source>
</evidence>
<dbReference type="PROSITE" id="PS01035">
    <property type="entry name" value="PTS_EIIB_TYPE_1_CYS"/>
    <property type="match status" value="1"/>
</dbReference>
<evidence type="ECO:0000256" key="7">
    <source>
        <dbReference type="ARBA" id="ARBA00022692"/>
    </source>
</evidence>
<dbReference type="Gene3D" id="3.30.1360.60">
    <property type="entry name" value="Glucose permease domain IIB"/>
    <property type="match status" value="1"/>
</dbReference>
<evidence type="ECO:0000313" key="17">
    <source>
        <dbReference type="Proteomes" id="UP001522450"/>
    </source>
</evidence>
<evidence type="ECO:0000256" key="5">
    <source>
        <dbReference type="ARBA" id="ARBA00022679"/>
    </source>
</evidence>
<dbReference type="InterPro" id="IPR013013">
    <property type="entry name" value="PTS_EIIC_1"/>
</dbReference>
<keyword evidence="7 12" id="KW-0812">Transmembrane</keyword>
<feature type="transmembrane region" description="Helical" evidence="12">
    <location>
        <begin position="178"/>
        <end position="196"/>
    </location>
</feature>
<keyword evidence="8" id="KW-0418">Kinase</keyword>
<feature type="transmembrane region" description="Helical" evidence="12">
    <location>
        <begin position="333"/>
        <end position="354"/>
    </location>
</feature>
<accession>A0ABT0AUT6</accession>
<organism evidence="16 17">
    <name type="scientific">Pseudolactococcus carnosus</name>
    <dbReference type="NCBI Taxonomy" id="2749961"/>
    <lineage>
        <taxon>Bacteria</taxon>
        <taxon>Bacillati</taxon>
        <taxon>Bacillota</taxon>
        <taxon>Bacilli</taxon>
        <taxon>Lactobacillales</taxon>
        <taxon>Streptococcaceae</taxon>
        <taxon>Pseudolactococcus</taxon>
    </lineage>
</organism>
<dbReference type="Pfam" id="PF00358">
    <property type="entry name" value="PTS_EIIA_1"/>
    <property type="match status" value="1"/>
</dbReference>
<dbReference type="InterPro" id="IPR003352">
    <property type="entry name" value="PTS_EIIC"/>
</dbReference>
<evidence type="ECO:0000256" key="4">
    <source>
        <dbReference type="ARBA" id="ARBA00022597"/>
    </source>
</evidence>
<reference evidence="16 17" key="1">
    <citation type="journal article" date="2022" name="Microbiol. Res.">
        <title>Comparative genome analysis, predicted lifestyle and antimicrobial strategies of Lactococcus carnosus and Lactococcus paracarnosus isolated from meat.</title>
        <authorList>
            <person name="Werum V."/>
            <person name="Ehrmann M."/>
            <person name="Vogel R."/>
            <person name="Hilgarth M."/>
        </authorList>
    </citation>
    <scope>NUCLEOTIDE SEQUENCE [LARGE SCALE GENOMIC DNA]</scope>
    <source>
        <strain evidence="16 17">TMW22177</strain>
    </source>
</reference>
<dbReference type="Pfam" id="PF00367">
    <property type="entry name" value="PTS_EIIB"/>
    <property type="match status" value="1"/>
</dbReference>
<dbReference type="PROSITE" id="PS51093">
    <property type="entry name" value="PTS_EIIA_TYPE_1"/>
    <property type="match status" value="1"/>
</dbReference>
<dbReference type="InterPro" id="IPR001996">
    <property type="entry name" value="PTS_IIB_1"/>
</dbReference>
<dbReference type="PANTHER" id="PTHR30175:SF1">
    <property type="entry name" value="PTS SYSTEM ARBUTIN-, CELLOBIOSE-, AND SALICIN-SPECIFIC EIIBC COMPONENT-RELATED"/>
    <property type="match status" value="1"/>
</dbReference>
<keyword evidence="2" id="KW-0813">Transport</keyword>
<dbReference type="InterPro" id="IPR011297">
    <property type="entry name" value="PTS_IIABC_b_glu"/>
</dbReference>
<dbReference type="InterPro" id="IPR018113">
    <property type="entry name" value="PTrfase_EIIB_Cys"/>
</dbReference>
<evidence type="ECO:0000256" key="10">
    <source>
        <dbReference type="ARBA" id="ARBA00023136"/>
    </source>
</evidence>
<dbReference type="RefSeq" id="WP_244034812.1">
    <property type="nucleotide sequence ID" value="NZ_JAAECS010000010.1"/>
</dbReference>
<dbReference type="EMBL" id="JAAECS010000010">
    <property type="protein sequence ID" value="MCJ1990458.1"/>
    <property type="molecule type" value="Genomic_DNA"/>
</dbReference>
<dbReference type="NCBIfam" id="TIGR01995">
    <property type="entry name" value="PTS-II-ABC-beta"/>
    <property type="match status" value="1"/>
</dbReference>
<keyword evidence="5" id="KW-0808">Transferase</keyword>
<comment type="caution">
    <text evidence="16">The sequence shown here is derived from an EMBL/GenBank/DDBJ whole genome shotgun (WGS) entry which is preliminary data.</text>
</comment>
<feature type="transmembrane region" description="Helical" evidence="12">
    <location>
        <begin position="445"/>
        <end position="466"/>
    </location>
</feature>
<gene>
    <name evidence="16" type="ORF">GYN21_09560</name>
</gene>
<feature type="domain" description="PTS EIIC type-1" evidence="15">
    <location>
        <begin position="105"/>
        <end position="482"/>
    </location>
</feature>
<dbReference type="InterPro" id="IPR036878">
    <property type="entry name" value="Glu_permease_IIB"/>
</dbReference>
<evidence type="ECO:0000256" key="12">
    <source>
        <dbReference type="SAM" id="Phobius"/>
    </source>
</evidence>
<dbReference type="PROSITE" id="PS00371">
    <property type="entry name" value="PTS_EIIA_TYPE_1_HIS"/>
    <property type="match status" value="1"/>
</dbReference>
<comment type="subcellular location">
    <subcellularLocation>
        <location evidence="1">Cell membrane</location>
        <topology evidence="1">Multi-pass membrane protein</topology>
    </subcellularLocation>
</comment>
<feature type="domain" description="PTS EIIA type-1" evidence="13">
    <location>
        <begin position="512"/>
        <end position="616"/>
    </location>
</feature>
<keyword evidence="6" id="KW-0598">Phosphotransferase system</keyword>
<feature type="transmembrane region" description="Helical" evidence="12">
    <location>
        <begin position="298"/>
        <end position="321"/>
    </location>
</feature>
<evidence type="ECO:0000259" key="15">
    <source>
        <dbReference type="PROSITE" id="PS51103"/>
    </source>
</evidence>
<feature type="transmembrane region" description="Helical" evidence="12">
    <location>
        <begin position="114"/>
        <end position="137"/>
    </location>
</feature>
<dbReference type="InterPro" id="IPR001127">
    <property type="entry name" value="PTS_EIIA_1_perm"/>
</dbReference>
<protein>
    <submittedName>
        <fullName evidence="16">PTS transporter subunit EIIC</fullName>
    </submittedName>
</protein>
<feature type="transmembrane region" description="Helical" evidence="12">
    <location>
        <begin position="416"/>
        <end position="433"/>
    </location>
</feature>
<dbReference type="InterPro" id="IPR050558">
    <property type="entry name" value="PTS_Sugar-Specific_Components"/>
</dbReference>
<feature type="transmembrane region" description="Helical" evidence="12">
    <location>
        <begin position="216"/>
        <end position="239"/>
    </location>
</feature>
<keyword evidence="17" id="KW-1185">Reference proteome</keyword>
<evidence type="ECO:0000256" key="9">
    <source>
        <dbReference type="ARBA" id="ARBA00022989"/>
    </source>
</evidence>
<evidence type="ECO:0000256" key="8">
    <source>
        <dbReference type="ARBA" id="ARBA00022777"/>
    </source>
</evidence>
<dbReference type="PROSITE" id="PS51103">
    <property type="entry name" value="PTS_EIIC_TYPE_1"/>
    <property type="match status" value="1"/>
</dbReference>
<feature type="domain" description="PTS EIIB type-1" evidence="14">
    <location>
        <begin position="5"/>
        <end position="87"/>
    </location>
</feature>
<feature type="transmembrane region" description="Helical" evidence="12">
    <location>
        <begin position="251"/>
        <end position="278"/>
    </location>
</feature>
<dbReference type="SUPFAM" id="SSF55604">
    <property type="entry name" value="Glucose permease domain IIB"/>
    <property type="match status" value="1"/>
</dbReference>
<evidence type="ECO:0000256" key="6">
    <source>
        <dbReference type="ARBA" id="ARBA00022683"/>
    </source>
</evidence>
<evidence type="ECO:0000259" key="13">
    <source>
        <dbReference type="PROSITE" id="PS51093"/>
    </source>
</evidence>
<dbReference type="Pfam" id="PF02378">
    <property type="entry name" value="PTS_EIIC"/>
    <property type="match status" value="1"/>
</dbReference>
<dbReference type="NCBIfam" id="TIGR00830">
    <property type="entry name" value="PTBA"/>
    <property type="match status" value="1"/>
</dbReference>
<dbReference type="InterPro" id="IPR011055">
    <property type="entry name" value="Dup_hybrid_motif"/>
</dbReference>
<feature type="active site" description="Phosphocysteine intermediate; for EIIB activity" evidence="11">
    <location>
        <position position="27"/>
    </location>
</feature>
<keyword evidence="10 12" id="KW-0472">Membrane</keyword>
<evidence type="ECO:0000256" key="3">
    <source>
        <dbReference type="ARBA" id="ARBA00022475"/>
    </source>
</evidence>
<proteinExistence type="predicted"/>
<sequence length="641" mass="68144">MGKYEALAKKIVDEVGGKDNINSLTHCITRLRFKLKDESNAHDDVLKNMDGVVTVMKAGGQYQVVIGNHVPAVYDDVLAVAGISGSGSEDDGPTEKQKPFDAIIDVISSCFQPFLGALCAAGMIKGINALLIFFKLYENTSGTYITLNAIGDAVFYFLPLFVALTASRKFKLSEYTGLALGAALVYPAIQQSAIVVKGAKPLGAIFGVDYYTTFAGIPLIANNYTSSVIPIIFIIWLASKIQKWAKKVIPELVATFFVPMVVLLVTMPIGFLVVGPIISLLTELLNSGFNSVYGFSPILFGLLVGGLWQILVIFGLHWALIPMVMAQFGEQGWSNILGGQFAASFAQIAVLMALMFKIYKKKDRQLIVPSIISGIAGVTEPAIYGITLPRVKPFVISCIAAATAGAYAGMMNVTSYMMGGLGIFALPTMISNGRDGTANGAIGSVIHAVLSALIGMVVAFVLTMIFCEKEYDEEIIEVAPTINPTTKAKGIAPESISSPATGEVLPLSEAGDAAFSEGLLGKGAVIIPTTGEVVAPFDGIVMTLFPTKHAIGLISDKGTELLIHVGIDTVQLDGKYFEAFVKQGDVVKKGQKLVAFDIKAIEAAGFNTQIPIIVTNTQDYSKVDVKVAKHITPGTQFIAVA</sequence>
<evidence type="ECO:0000259" key="14">
    <source>
        <dbReference type="PROSITE" id="PS51098"/>
    </source>
</evidence>
<name>A0ABT0AUT6_9LACT</name>
<dbReference type="PROSITE" id="PS51098">
    <property type="entry name" value="PTS_EIIB_TYPE_1"/>
    <property type="match status" value="1"/>
</dbReference>
<evidence type="ECO:0000256" key="2">
    <source>
        <dbReference type="ARBA" id="ARBA00022448"/>
    </source>
</evidence>
<evidence type="ECO:0000256" key="11">
    <source>
        <dbReference type="PROSITE-ProRule" id="PRU00421"/>
    </source>
</evidence>
<keyword evidence="4" id="KW-0762">Sugar transport</keyword>
<feature type="transmembrane region" description="Helical" evidence="12">
    <location>
        <begin position="366"/>
        <end position="386"/>
    </location>
</feature>